<evidence type="ECO:0000313" key="5">
    <source>
        <dbReference type="EMBL" id="MFD2740633.1"/>
    </source>
</evidence>
<accession>A0ABW5U5L5</accession>
<proteinExistence type="predicted"/>
<sequence>MTEASRTNGRSSNGSLNLLADQAYAELMGQLRSGSLMSGAFLSMPVLVERLACPIAAVRDAVKRAEAGGLVTVLPKRGVMVMDAGADMTRECLELRAIFDCEGARRLIQNVDRIELGALRTVHEELREAVLGQSDPDLTRRAIETDLSLHDALSAGLASPLAERLYAENRDRIAVIQNTRPFLADRIVSAMDEHLTIIGAIEARDTEAALTAIRTHLDGTLRWWGVSPS</sequence>
<dbReference type="Gene3D" id="1.20.120.530">
    <property type="entry name" value="GntR ligand-binding domain-like"/>
    <property type="match status" value="1"/>
</dbReference>
<dbReference type="Pfam" id="PF00392">
    <property type="entry name" value="GntR"/>
    <property type="match status" value="1"/>
</dbReference>
<evidence type="ECO:0000256" key="2">
    <source>
        <dbReference type="ARBA" id="ARBA00023125"/>
    </source>
</evidence>
<evidence type="ECO:0000256" key="3">
    <source>
        <dbReference type="ARBA" id="ARBA00023163"/>
    </source>
</evidence>
<keyword evidence="6" id="KW-1185">Reference proteome</keyword>
<evidence type="ECO:0000313" key="6">
    <source>
        <dbReference type="Proteomes" id="UP001597474"/>
    </source>
</evidence>
<dbReference type="InterPro" id="IPR036390">
    <property type="entry name" value="WH_DNA-bd_sf"/>
</dbReference>
<dbReference type="InterPro" id="IPR000524">
    <property type="entry name" value="Tscrpt_reg_HTH_GntR"/>
</dbReference>
<dbReference type="PANTHER" id="PTHR43537">
    <property type="entry name" value="TRANSCRIPTIONAL REGULATOR, GNTR FAMILY"/>
    <property type="match status" value="1"/>
</dbReference>
<dbReference type="SUPFAM" id="SSF48008">
    <property type="entry name" value="GntR ligand-binding domain-like"/>
    <property type="match status" value="1"/>
</dbReference>
<dbReference type="InterPro" id="IPR008920">
    <property type="entry name" value="TF_FadR/GntR_C"/>
</dbReference>
<dbReference type="Proteomes" id="UP001597474">
    <property type="component" value="Unassembled WGS sequence"/>
</dbReference>
<name>A0ABW5U5L5_9RHOB</name>
<comment type="caution">
    <text evidence="5">The sequence shown here is derived from an EMBL/GenBank/DDBJ whole genome shotgun (WGS) entry which is preliminary data.</text>
</comment>
<keyword evidence="2" id="KW-0238">DNA-binding</keyword>
<organism evidence="5 6">
    <name type="scientific">Sulfitobacter aestuarii</name>
    <dbReference type="NCBI Taxonomy" id="2161676"/>
    <lineage>
        <taxon>Bacteria</taxon>
        <taxon>Pseudomonadati</taxon>
        <taxon>Pseudomonadota</taxon>
        <taxon>Alphaproteobacteria</taxon>
        <taxon>Rhodobacterales</taxon>
        <taxon>Roseobacteraceae</taxon>
        <taxon>Sulfitobacter</taxon>
    </lineage>
</organism>
<dbReference type="RefSeq" id="WP_386375171.1">
    <property type="nucleotide sequence ID" value="NZ_JBHUMP010000012.1"/>
</dbReference>
<feature type="domain" description="GntR C-terminal" evidence="4">
    <location>
        <begin position="91"/>
        <end position="219"/>
    </location>
</feature>
<gene>
    <name evidence="5" type="ORF">ACFSUD_13685</name>
</gene>
<dbReference type="SMART" id="SM00895">
    <property type="entry name" value="FCD"/>
    <property type="match status" value="1"/>
</dbReference>
<keyword evidence="3" id="KW-0804">Transcription</keyword>
<keyword evidence="1" id="KW-0805">Transcription regulation</keyword>
<protein>
    <submittedName>
        <fullName evidence="5">GntR family transcriptional regulator</fullName>
    </submittedName>
</protein>
<dbReference type="SUPFAM" id="SSF46785">
    <property type="entry name" value="Winged helix' DNA-binding domain"/>
    <property type="match status" value="1"/>
</dbReference>
<dbReference type="InterPro" id="IPR036388">
    <property type="entry name" value="WH-like_DNA-bd_sf"/>
</dbReference>
<reference evidence="6" key="1">
    <citation type="journal article" date="2019" name="Int. J. Syst. Evol. Microbiol.">
        <title>The Global Catalogue of Microorganisms (GCM) 10K type strain sequencing project: providing services to taxonomists for standard genome sequencing and annotation.</title>
        <authorList>
            <consortium name="The Broad Institute Genomics Platform"/>
            <consortium name="The Broad Institute Genome Sequencing Center for Infectious Disease"/>
            <person name="Wu L."/>
            <person name="Ma J."/>
        </authorList>
    </citation>
    <scope>NUCLEOTIDE SEQUENCE [LARGE SCALE GENOMIC DNA]</scope>
    <source>
        <strain evidence="6">TISTR 2562</strain>
    </source>
</reference>
<evidence type="ECO:0000259" key="4">
    <source>
        <dbReference type="SMART" id="SM00895"/>
    </source>
</evidence>
<dbReference type="InterPro" id="IPR011711">
    <property type="entry name" value="GntR_C"/>
</dbReference>
<dbReference type="EMBL" id="JBHUMP010000012">
    <property type="protein sequence ID" value="MFD2740633.1"/>
    <property type="molecule type" value="Genomic_DNA"/>
</dbReference>
<dbReference type="PANTHER" id="PTHR43537:SF5">
    <property type="entry name" value="UXU OPERON TRANSCRIPTIONAL REGULATOR"/>
    <property type="match status" value="1"/>
</dbReference>
<dbReference type="Pfam" id="PF07729">
    <property type="entry name" value="FCD"/>
    <property type="match status" value="1"/>
</dbReference>
<evidence type="ECO:0000256" key="1">
    <source>
        <dbReference type="ARBA" id="ARBA00023015"/>
    </source>
</evidence>
<dbReference type="Gene3D" id="1.10.10.10">
    <property type="entry name" value="Winged helix-like DNA-binding domain superfamily/Winged helix DNA-binding domain"/>
    <property type="match status" value="1"/>
</dbReference>